<organism evidence="1 2">
    <name type="scientific">Inhella proteolytica</name>
    <dbReference type="NCBI Taxonomy" id="2795029"/>
    <lineage>
        <taxon>Bacteria</taxon>
        <taxon>Pseudomonadati</taxon>
        <taxon>Pseudomonadota</taxon>
        <taxon>Betaproteobacteria</taxon>
        <taxon>Burkholderiales</taxon>
        <taxon>Sphaerotilaceae</taxon>
        <taxon>Inhella</taxon>
    </lineage>
</organism>
<sequence>MMKVLKWLAGALLALLLLGALVLGAWVLSNIRDAEPPHWPQELVAGPNRLVEADNLHHALLAPKALARSINLRVCEPDCSTAWRRELPAWRSQPGAGEFFAACEALAQRPRLQYEEPLPARLTPTSELPPYQRLVACSNHLLLQAFEQAGEGGAALPWLAQSDRLMRAVQQGARTLIGQMIAAALAGNQLLVLREIGQQRPDLGPELAIFARAPAEDWRAGTLRWIGAEAEFGRNVIEDLARGLCAETELMPRSRWDRLTCPFQELALQPNYAQQLSIAQWSRLRALAKQHPLENLPAAVRSAAPVETGWTWFHTIPNVLSAVAQPAWSGYFERTADLLLSSQATALWLQAQGQPAASRVSWARAQLQGELARRLTITPEGEWSLQTWRSQGVKDMPVHWPATRS</sequence>
<comment type="caution">
    <text evidence="1">The sequence shown here is derived from an EMBL/GenBank/DDBJ whole genome shotgun (WGS) entry which is preliminary data.</text>
</comment>
<gene>
    <name evidence="1" type="ORF">I7X39_19520</name>
</gene>
<evidence type="ECO:0000313" key="1">
    <source>
        <dbReference type="EMBL" id="MBH9579087.1"/>
    </source>
</evidence>
<evidence type="ECO:0000313" key="2">
    <source>
        <dbReference type="Proteomes" id="UP000613266"/>
    </source>
</evidence>
<name>A0A931J964_9BURK</name>
<keyword evidence="2" id="KW-1185">Reference proteome</keyword>
<proteinExistence type="predicted"/>
<protein>
    <submittedName>
        <fullName evidence="1">Uncharacterized protein</fullName>
    </submittedName>
</protein>
<dbReference type="Proteomes" id="UP000613266">
    <property type="component" value="Unassembled WGS sequence"/>
</dbReference>
<dbReference type="EMBL" id="JAEDAK010000017">
    <property type="protein sequence ID" value="MBH9579087.1"/>
    <property type="molecule type" value="Genomic_DNA"/>
</dbReference>
<reference evidence="1" key="1">
    <citation type="submission" date="2020-12" db="EMBL/GenBank/DDBJ databases">
        <title>The genome sequence of Inhella sp. 1Y17.</title>
        <authorList>
            <person name="Liu Y."/>
        </authorList>
    </citation>
    <scope>NUCLEOTIDE SEQUENCE</scope>
    <source>
        <strain evidence="1">1Y17</strain>
    </source>
</reference>
<accession>A0A931J964</accession>
<dbReference type="AlphaFoldDB" id="A0A931J964"/>
<dbReference type="RefSeq" id="WP_198112854.1">
    <property type="nucleotide sequence ID" value="NZ_JAEDAK010000017.1"/>
</dbReference>